<sequence>MSVPRNVRATGAALAVGVAATGVVACSDQPPRAEVLRIALSADPQCLDPHQAPHTESLHVGRQLVANLTDQDPTTGEILPWIATDWTVSEDATRYRFTLREDVTFDDGTPVDAAAVASNFEDLRALGAKSPFGRSYTKGLRDIATPDSRTVEFTFDAPSAQFLQATSMVTTGLLAPATLAATPEERCTGGLIGSGPFVLDTHSPNASTTLSARTDYAWPGATATHSGAAAVDGLEFVVMTESGIRSGALQTGQIDVDTDVQAQDEAALSGAGVPVTARARPGVGYTLLANEQSPALSDPAVRRALVHAVDRPELAAVLSPHETYATSVLSAVTPGYTDLSSELTHDPDRAAAELDAAGWLPGPGRVRVKDGRPLTLRLVFAATDTRSPVYEVVQQQWARLGVDLQLIPLDAGANSEAQKNGDYDFVCWAVTRPDPVVLDTLFSVTSASNPNRRTEPGNIDVLLTELGRTTEPAARQQLADQVAREAIGQGHAIPLFEQSAVVGAAAAVNGVTFDASSRPLFYGARFES</sequence>
<protein>
    <submittedName>
        <fullName evidence="2">ABC transporter substrate-binding protein</fullName>
    </submittedName>
</protein>
<dbReference type="CDD" id="cd08492">
    <property type="entry name" value="PBP2_NikA_DppA_OppA_like_15"/>
    <property type="match status" value="1"/>
</dbReference>
<gene>
    <name evidence="2" type="ORF">ACFSJG_09645</name>
</gene>
<dbReference type="RefSeq" id="WP_378484976.1">
    <property type="nucleotide sequence ID" value="NZ_JBHUFB010000009.1"/>
</dbReference>
<dbReference type="EMBL" id="JBHUFB010000009">
    <property type="protein sequence ID" value="MFD1812475.1"/>
    <property type="molecule type" value="Genomic_DNA"/>
</dbReference>
<dbReference type="InterPro" id="IPR030678">
    <property type="entry name" value="Peptide/Ni-bd"/>
</dbReference>
<evidence type="ECO:0000313" key="3">
    <source>
        <dbReference type="Proteomes" id="UP001597286"/>
    </source>
</evidence>
<dbReference type="InterPro" id="IPR000914">
    <property type="entry name" value="SBP_5_dom"/>
</dbReference>
<keyword evidence="3" id="KW-1185">Reference proteome</keyword>
<comment type="caution">
    <text evidence="2">The sequence shown here is derived from an EMBL/GenBank/DDBJ whole genome shotgun (WGS) entry which is preliminary data.</text>
</comment>
<dbReference type="PANTHER" id="PTHR30290">
    <property type="entry name" value="PERIPLASMIC BINDING COMPONENT OF ABC TRANSPORTER"/>
    <property type="match status" value="1"/>
</dbReference>
<proteinExistence type="predicted"/>
<reference evidence="3" key="1">
    <citation type="journal article" date="2019" name="Int. J. Syst. Evol. Microbiol.">
        <title>The Global Catalogue of Microorganisms (GCM) 10K type strain sequencing project: providing services to taxonomists for standard genome sequencing and annotation.</title>
        <authorList>
            <consortium name="The Broad Institute Genomics Platform"/>
            <consortium name="The Broad Institute Genome Sequencing Center for Infectious Disease"/>
            <person name="Wu L."/>
            <person name="Ma J."/>
        </authorList>
    </citation>
    <scope>NUCLEOTIDE SEQUENCE [LARGE SCALE GENOMIC DNA]</scope>
    <source>
        <strain evidence="3">DT72</strain>
    </source>
</reference>
<dbReference type="Gene3D" id="3.10.105.10">
    <property type="entry name" value="Dipeptide-binding Protein, Domain 3"/>
    <property type="match status" value="1"/>
</dbReference>
<dbReference type="PROSITE" id="PS51257">
    <property type="entry name" value="PROKAR_LIPOPROTEIN"/>
    <property type="match status" value="1"/>
</dbReference>
<dbReference type="Gene3D" id="3.40.190.10">
    <property type="entry name" value="Periplasmic binding protein-like II"/>
    <property type="match status" value="1"/>
</dbReference>
<dbReference type="Proteomes" id="UP001597286">
    <property type="component" value="Unassembled WGS sequence"/>
</dbReference>
<dbReference type="PIRSF" id="PIRSF002741">
    <property type="entry name" value="MppA"/>
    <property type="match status" value="1"/>
</dbReference>
<feature type="domain" description="Solute-binding protein family 5" evidence="1">
    <location>
        <begin position="77"/>
        <end position="432"/>
    </location>
</feature>
<dbReference type="InterPro" id="IPR039424">
    <property type="entry name" value="SBP_5"/>
</dbReference>
<organism evidence="2 3">
    <name type="scientific">Rhodococcus gannanensis</name>
    <dbReference type="NCBI Taxonomy" id="1960308"/>
    <lineage>
        <taxon>Bacteria</taxon>
        <taxon>Bacillati</taxon>
        <taxon>Actinomycetota</taxon>
        <taxon>Actinomycetes</taxon>
        <taxon>Mycobacteriales</taxon>
        <taxon>Nocardiaceae</taxon>
        <taxon>Rhodococcus</taxon>
    </lineage>
</organism>
<evidence type="ECO:0000313" key="2">
    <source>
        <dbReference type="EMBL" id="MFD1812475.1"/>
    </source>
</evidence>
<name>A0ABW4P4U6_9NOCA</name>
<accession>A0ABW4P4U6</accession>
<dbReference type="SUPFAM" id="SSF53850">
    <property type="entry name" value="Periplasmic binding protein-like II"/>
    <property type="match status" value="1"/>
</dbReference>
<dbReference type="PANTHER" id="PTHR30290:SF72">
    <property type="entry name" value="HTH-TYPE TRANSCRIPTIONAL REGULATOR SGRR"/>
    <property type="match status" value="1"/>
</dbReference>
<evidence type="ECO:0000259" key="1">
    <source>
        <dbReference type="Pfam" id="PF00496"/>
    </source>
</evidence>
<dbReference type="Pfam" id="PF00496">
    <property type="entry name" value="SBP_bac_5"/>
    <property type="match status" value="1"/>
</dbReference>